<sequence length="231" mass="25327">MAGPRKEIFTTPKGIAEPYCSLQKPDYGNPEKGFGNPRGLWKVDLTVPSRVAQPLIDKIVQAHEANYKKLLAEHEKNPPVVPRGKKPLLPYEGDMPFVDNGDGTVTFKVKGYASYIDKNTQENKAIPLKVVDSKGKRIDNVPAIAGGSELKVKFTLFPYGWTAVAGASVKLQIDSVMLLNLKEFDGGNDWADDVEEGGYSADDSSEWEEGEEASSRGHAEEEIPDDNDGDF</sequence>
<feature type="compositionally biased region" description="Acidic residues" evidence="1">
    <location>
        <begin position="203"/>
        <end position="212"/>
    </location>
</feature>
<dbReference type="EMBL" id="JAMDGY010000007">
    <property type="protein sequence ID" value="MDD0989229.1"/>
    <property type="molecule type" value="Genomic_DNA"/>
</dbReference>
<protein>
    <submittedName>
        <fullName evidence="3">DUF2815 family protein</fullName>
    </submittedName>
</protein>
<keyword evidence="4" id="KW-1185">Reference proteome</keyword>
<proteinExistence type="inferred from homology"/>
<evidence type="ECO:0000256" key="1">
    <source>
        <dbReference type="SAM" id="MobiDB-lite"/>
    </source>
</evidence>
<name>A0ABT5NMN0_9PSED</name>
<dbReference type="InterPro" id="IPR049476">
    <property type="entry name" value="SBB_BPT7"/>
</dbReference>
<dbReference type="RefSeq" id="WP_273911865.1">
    <property type="nucleotide sequence ID" value="NZ_JAMDGX010000046.1"/>
</dbReference>
<dbReference type="HAMAP" id="MF_04153">
    <property type="entry name" value="SSB_T7"/>
    <property type="match status" value="1"/>
</dbReference>
<feature type="compositionally biased region" description="Acidic residues" evidence="1">
    <location>
        <begin position="222"/>
        <end position="231"/>
    </location>
</feature>
<reference evidence="3 4" key="1">
    <citation type="submission" date="2022-05" db="EMBL/GenBank/DDBJ databases">
        <title>Novel Pseudomonas spp. Isolated from a Rainbow Trout Aquaculture Facility.</title>
        <authorList>
            <person name="Testerman T."/>
            <person name="Graf J."/>
        </authorList>
    </citation>
    <scope>NUCLEOTIDE SEQUENCE [LARGE SCALE GENOMIC DNA]</scope>
    <source>
        <strain evidence="3 4">ID681</strain>
    </source>
</reference>
<dbReference type="SUPFAM" id="SSF50249">
    <property type="entry name" value="Nucleic acid-binding proteins"/>
    <property type="match status" value="1"/>
</dbReference>
<dbReference type="Proteomes" id="UP001148203">
    <property type="component" value="Unassembled WGS sequence"/>
</dbReference>
<gene>
    <name evidence="3" type="ORF">M5G11_01600</name>
</gene>
<feature type="region of interest" description="Disordered" evidence="1">
    <location>
        <begin position="186"/>
        <end position="231"/>
    </location>
</feature>
<evidence type="ECO:0000259" key="2">
    <source>
        <dbReference type="Pfam" id="PF21265"/>
    </source>
</evidence>
<dbReference type="Pfam" id="PF21265">
    <property type="entry name" value="SBB_T7"/>
    <property type="match status" value="1"/>
</dbReference>
<evidence type="ECO:0000313" key="3">
    <source>
        <dbReference type="EMBL" id="MDD0989229.1"/>
    </source>
</evidence>
<comment type="caution">
    <text evidence="3">The sequence shown here is derived from an EMBL/GenBank/DDBJ whole genome shotgun (WGS) entry which is preliminary data.</text>
</comment>
<dbReference type="Gene3D" id="2.40.50.140">
    <property type="entry name" value="Nucleic acid-binding proteins"/>
    <property type="match status" value="1"/>
</dbReference>
<dbReference type="PIRSF" id="PIRSF004311">
    <property type="entry name" value="Helix_destablz_SSB_T7"/>
    <property type="match status" value="1"/>
</dbReference>
<accession>A0ABT5NMN0</accession>
<dbReference type="InterPro" id="IPR016411">
    <property type="entry name" value="SSB_T7"/>
</dbReference>
<feature type="domain" description="Single-stranded DNA-binding protein BPT7" evidence="2">
    <location>
        <begin position="14"/>
        <end position="181"/>
    </location>
</feature>
<dbReference type="InterPro" id="IPR012340">
    <property type="entry name" value="NA-bd_OB-fold"/>
</dbReference>
<organism evidence="3 4">
    <name type="scientific">Pseudomonas fontis</name>
    <dbReference type="NCBI Taxonomy" id="2942633"/>
    <lineage>
        <taxon>Bacteria</taxon>
        <taxon>Pseudomonadati</taxon>
        <taxon>Pseudomonadota</taxon>
        <taxon>Gammaproteobacteria</taxon>
        <taxon>Pseudomonadales</taxon>
        <taxon>Pseudomonadaceae</taxon>
        <taxon>Pseudomonas</taxon>
    </lineage>
</organism>
<evidence type="ECO:0000313" key="4">
    <source>
        <dbReference type="Proteomes" id="UP001148203"/>
    </source>
</evidence>